<evidence type="ECO:0000313" key="7">
    <source>
        <dbReference type="Proteomes" id="UP001500596"/>
    </source>
</evidence>
<evidence type="ECO:0000256" key="4">
    <source>
        <dbReference type="ARBA" id="ARBA00023002"/>
    </source>
</evidence>
<name>A0ABN2FX45_9MICO</name>
<gene>
    <name evidence="6" type="ORF">GCM10009807_01320</name>
</gene>
<dbReference type="InterPro" id="IPR016156">
    <property type="entry name" value="FAD/NAD-linked_Rdtase_dimer_sf"/>
</dbReference>
<dbReference type="InterPro" id="IPR036188">
    <property type="entry name" value="FAD/NAD-bd_sf"/>
</dbReference>
<dbReference type="PANTHER" id="PTHR43557:SF2">
    <property type="entry name" value="RIESKE DOMAIN-CONTAINING PROTEIN-RELATED"/>
    <property type="match status" value="1"/>
</dbReference>
<evidence type="ECO:0000256" key="3">
    <source>
        <dbReference type="ARBA" id="ARBA00022827"/>
    </source>
</evidence>
<comment type="caution">
    <text evidence="6">The sequence shown here is derived from an EMBL/GenBank/DDBJ whole genome shotgun (WGS) entry which is preliminary data.</text>
</comment>
<sequence>MSWPESVVVVGAGIAGYSTAESLRSLGYNGPLTLVSGEAHLPYNRPPLSKGLLAGAGESVFLTDRIRLAQSEISFLSNRTATALNADDHLIRLDEEWTSYGTLVIATGVRARELGDVPGASRVRTLRTLDDAIGIFQALRSKSRVAVVGGGVLGCELAATVRNQGHYTTLITRNAEVGIRALGSPVNAKIRRLLEQNGILVRTNVNVHRVHSTYVEVSDGGVVDADLVIAAIGARPETSWLVGSGLDLRDGIACDERGRAAADIYAVGDVARWHDPETGNSWRSEIQSSAVSQAAAAAAAILGQPAPSSPSPLMWTELFGTRVTAVGATHDADAMIRVAGDLDGDRFVAEYFRSSRSVGLIGWNMPREFREARARMAVEAARKRVPS</sequence>
<comment type="cofactor">
    <cofactor evidence="1">
        <name>FAD</name>
        <dbReference type="ChEBI" id="CHEBI:57692"/>
    </cofactor>
</comment>
<keyword evidence="4" id="KW-0560">Oxidoreductase</keyword>
<dbReference type="RefSeq" id="WP_344050569.1">
    <property type="nucleotide sequence ID" value="NZ_BAAAPK010000001.1"/>
</dbReference>
<proteinExistence type="predicted"/>
<dbReference type="PRINTS" id="PR00368">
    <property type="entry name" value="FADPNR"/>
</dbReference>
<evidence type="ECO:0000259" key="5">
    <source>
        <dbReference type="Pfam" id="PF07992"/>
    </source>
</evidence>
<dbReference type="Gene3D" id="3.50.50.60">
    <property type="entry name" value="FAD/NAD(P)-binding domain"/>
    <property type="match status" value="2"/>
</dbReference>
<evidence type="ECO:0000313" key="6">
    <source>
        <dbReference type="EMBL" id="GAA1661375.1"/>
    </source>
</evidence>
<dbReference type="Proteomes" id="UP001500596">
    <property type="component" value="Unassembled WGS sequence"/>
</dbReference>
<reference evidence="6 7" key="1">
    <citation type="journal article" date="2019" name="Int. J. Syst. Evol. Microbiol.">
        <title>The Global Catalogue of Microorganisms (GCM) 10K type strain sequencing project: providing services to taxonomists for standard genome sequencing and annotation.</title>
        <authorList>
            <consortium name="The Broad Institute Genomics Platform"/>
            <consortium name="The Broad Institute Genome Sequencing Center for Infectious Disease"/>
            <person name="Wu L."/>
            <person name="Ma J."/>
        </authorList>
    </citation>
    <scope>NUCLEOTIDE SEQUENCE [LARGE SCALE GENOMIC DNA]</scope>
    <source>
        <strain evidence="6 7">JCM 15575</strain>
    </source>
</reference>
<keyword evidence="2" id="KW-0285">Flavoprotein</keyword>
<dbReference type="EMBL" id="BAAAPK010000001">
    <property type="protein sequence ID" value="GAA1661375.1"/>
    <property type="molecule type" value="Genomic_DNA"/>
</dbReference>
<protein>
    <submittedName>
        <fullName evidence="6">FAD-dependent oxidoreductase</fullName>
    </submittedName>
</protein>
<evidence type="ECO:0000256" key="1">
    <source>
        <dbReference type="ARBA" id="ARBA00001974"/>
    </source>
</evidence>
<organism evidence="6 7">
    <name type="scientific">Microbacterium lacus</name>
    <dbReference type="NCBI Taxonomy" id="415217"/>
    <lineage>
        <taxon>Bacteria</taxon>
        <taxon>Bacillati</taxon>
        <taxon>Actinomycetota</taxon>
        <taxon>Actinomycetes</taxon>
        <taxon>Micrococcales</taxon>
        <taxon>Microbacteriaceae</taxon>
        <taxon>Microbacterium</taxon>
    </lineage>
</organism>
<dbReference type="SUPFAM" id="SSF55424">
    <property type="entry name" value="FAD/NAD-linked reductases, dimerisation (C-terminal) domain"/>
    <property type="match status" value="1"/>
</dbReference>
<dbReference type="PRINTS" id="PR00411">
    <property type="entry name" value="PNDRDTASEI"/>
</dbReference>
<dbReference type="InterPro" id="IPR023753">
    <property type="entry name" value="FAD/NAD-binding_dom"/>
</dbReference>
<dbReference type="Gene3D" id="3.30.390.30">
    <property type="match status" value="1"/>
</dbReference>
<dbReference type="InterPro" id="IPR050446">
    <property type="entry name" value="FAD-oxidoreductase/Apoptosis"/>
</dbReference>
<keyword evidence="7" id="KW-1185">Reference proteome</keyword>
<dbReference type="SUPFAM" id="SSF51905">
    <property type="entry name" value="FAD/NAD(P)-binding domain"/>
    <property type="match status" value="1"/>
</dbReference>
<feature type="domain" description="FAD/NAD(P)-binding" evidence="5">
    <location>
        <begin position="6"/>
        <end position="283"/>
    </location>
</feature>
<keyword evidence="3" id="KW-0274">FAD</keyword>
<evidence type="ECO:0000256" key="2">
    <source>
        <dbReference type="ARBA" id="ARBA00022630"/>
    </source>
</evidence>
<dbReference type="PANTHER" id="PTHR43557">
    <property type="entry name" value="APOPTOSIS-INDUCING FACTOR 1"/>
    <property type="match status" value="1"/>
</dbReference>
<accession>A0ABN2FX45</accession>
<dbReference type="Pfam" id="PF07992">
    <property type="entry name" value="Pyr_redox_2"/>
    <property type="match status" value="1"/>
</dbReference>